<dbReference type="PANTHER" id="PTHR32176">
    <property type="entry name" value="XYLOSE ISOMERASE"/>
    <property type="match status" value="1"/>
</dbReference>
<comment type="caution">
    <text evidence="2">The sequence shown here is derived from an EMBL/GenBank/DDBJ whole genome shotgun (WGS) entry which is preliminary data.</text>
</comment>
<dbReference type="Proteomes" id="UP000886885">
    <property type="component" value="Chromosome 17A"/>
</dbReference>
<dbReference type="GO" id="GO:0016042">
    <property type="term" value="P:lipid catabolic process"/>
    <property type="evidence" value="ECO:0007669"/>
    <property type="project" value="UniProtKB-KW"/>
</dbReference>
<keyword evidence="1" id="KW-0443">Lipid metabolism</keyword>
<evidence type="ECO:0000313" key="2">
    <source>
        <dbReference type="EMBL" id="KAG6743272.1"/>
    </source>
</evidence>
<evidence type="ECO:0000256" key="1">
    <source>
        <dbReference type="ARBA" id="ARBA00022963"/>
    </source>
</evidence>
<name>A0A8X8C6T6_POPTO</name>
<dbReference type="PANTHER" id="PTHR32176:SF110">
    <property type="entry name" value="PATATIN"/>
    <property type="match status" value="1"/>
</dbReference>
<keyword evidence="1" id="KW-0442">Lipid degradation</keyword>
<organism evidence="2 3">
    <name type="scientific">Populus tomentosa</name>
    <name type="common">Chinese white poplar</name>
    <dbReference type="NCBI Taxonomy" id="118781"/>
    <lineage>
        <taxon>Eukaryota</taxon>
        <taxon>Viridiplantae</taxon>
        <taxon>Streptophyta</taxon>
        <taxon>Embryophyta</taxon>
        <taxon>Tracheophyta</taxon>
        <taxon>Spermatophyta</taxon>
        <taxon>Magnoliopsida</taxon>
        <taxon>eudicotyledons</taxon>
        <taxon>Gunneridae</taxon>
        <taxon>Pentapetalae</taxon>
        <taxon>rosids</taxon>
        <taxon>fabids</taxon>
        <taxon>Malpighiales</taxon>
        <taxon>Salicaceae</taxon>
        <taxon>Saliceae</taxon>
        <taxon>Populus</taxon>
    </lineage>
</organism>
<sequence>MGTVNKDEILKEVGKEWDEIGGEESFDISEISFGISRLLDSPVLGVLAIGLGRIDILRKLGTVRCNILFSADMVDFHISTVFQALNSEENYLRIQDDTLTGTLSSVDVATKENLENLVKVGEELLKKPVSRVNLATGVFEPVNKMTNEEALRKLAKLLSREKHLREAKSAVGNKSGRYRCT</sequence>
<dbReference type="GO" id="GO:0047372">
    <property type="term" value="F:monoacylglycerol lipase activity"/>
    <property type="evidence" value="ECO:0007669"/>
    <property type="project" value="TreeGrafter"/>
</dbReference>
<dbReference type="OrthoDB" id="1721419at2759"/>
<dbReference type="AlphaFoldDB" id="A0A8X8C6T6"/>
<dbReference type="EMBL" id="JAAWWB010000033">
    <property type="protein sequence ID" value="KAG6743272.1"/>
    <property type="molecule type" value="Genomic_DNA"/>
</dbReference>
<protein>
    <submittedName>
        <fullName evidence="2">Uncharacterized protein</fullName>
    </submittedName>
</protein>
<evidence type="ECO:0000313" key="3">
    <source>
        <dbReference type="Proteomes" id="UP000886885"/>
    </source>
</evidence>
<keyword evidence="3" id="KW-1185">Reference proteome</keyword>
<gene>
    <name evidence="2" type="ORF">POTOM_054224</name>
</gene>
<proteinExistence type="predicted"/>
<dbReference type="GO" id="GO:0004620">
    <property type="term" value="F:phospholipase activity"/>
    <property type="evidence" value="ECO:0007669"/>
    <property type="project" value="TreeGrafter"/>
</dbReference>
<reference evidence="2" key="1">
    <citation type="journal article" date="2020" name="bioRxiv">
        <title>Hybrid origin of Populus tomentosa Carr. identified through genome sequencing and phylogenomic analysis.</title>
        <authorList>
            <person name="An X."/>
            <person name="Gao K."/>
            <person name="Chen Z."/>
            <person name="Li J."/>
            <person name="Yang X."/>
            <person name="Yang X."/>
            <person name="Zhou J."/>
            <person name="Guo T."/>
            <person name="Zhao T."/>
            <person name="Huang S."/>
            <person name="Miao D."/>
            <person name="Khan W.U."/>
            <person name="Rao P."/>
            <person name="Ye M."/>
            <person name="Lei B."/>
            <person name="Liao W."/>
            <person name="Wang J."/>
            <person name="Ji L."/>
            <person name="Li Y."/>
            <person name="Guo B."/>
            <person name="Mustafa N.S."/>
            <person name="Li S."/>
            <person name="Yun Q."/>
            <person name="Keller S.R."/>
            <person name="Mao J."/>
            <person name="Zhang R."/>
            <person name="Strauss S.H."/>
        </authorList>
    </citation>
    <scope>NUCLEOTIDE SEQUENCE</scope>
    <source>
        <strain evidence="2">GM15</strain>
        <tissue evidence="2">Leaf</tissue>
    </source>
</reference>
<accession>A0A8X8C6T6</accession>